<dbReference type="InterPro" id="IPR002043">
    <property type="entry name" value="UDG_fam1"/>
</dbReference>
<keyword evidence="11" id="KW-0326">Glycosidase</keyword>
<comment type="similarity">
    <text evidence="3 8">Belongs to the uracil-DNA glycosylase (UDG) superfamily. UNG family.</text>
</comment>
<dbReference type="NCBIfam" id="NF003592">
    <property type="entry name" value="PRK05254.1-5"/>
    <property type="match status" value="1"/>
</dbReference>
<sequence length="255" mass="27321">MLAGHILATIHPSWRTILTDGGAEPALDTVVHQAAQRILDGEQVQPAPENILRALSHPADDTRVLILGQDPYPTPGHAVGLSFSSAPQTRPLPKSLQNIYTEYQDDLGHDRPQSADLTPWTDNGVMLLNRVLTVSEGQAGSHRGLGWEAVTEAVVNHLATRPIAAILWGKQAQEVADVIGRDRCVLSPHPSPLSAYRGFFGSHPFTRANGILEAQGVAAVDWDLAGQDTGQKNNAVTGRTVLHGTAPLWENGDAC</sequence>
<evidence type="ECO:0000256" key="7">
    <source>
        <dbReference type="ARBA" id="ARBA00023204"/>
    </source>
</evidence>
<evidence type="ECO:0000256" key="8">
    <source>
        <dbReference type="HAMAP-Rule" id="MF_00148"/>
    </source>
</evidence>
<evidence type="ECO:0000256" key="4">
    <source>
        <dbReference type="ARBA" id="ARBA00012030"/>
    </source>
</evidence>
<dbReference type="SUPFAM" id="SSF52141">
    <property type="entry name" value="Uracil-DNA glycosylase-like"/>
    <property type="match status" value="1"/>
</dbReference>
<dbReference type="InterPro" id="IPR005122">
    <property type="entry name" value="Uracil-DNA_glycosylase-like"/>
</dbReference>
<dbReference type="InterPro" id="IPR018085">
    <property type="entry name" value="Ura-DNA_Glyclase_AS"/>
</dbReference>
<evidence type="ECO:0000313" key="12">
    <source>
        <dbReference type="Proteomes" id="UP000823858"/>
    </source>
</evidence>
<evidence type="ECO:0000256" key="2">
    <source>
        <dbReference type="ARBA" id="ARBA00002631"/>
    </source>
</evidence>
<dbReference type="Gene3D" id="3.40.470.10">
    <property type="entry name" value="Uracil-DNA glycosylase-like domain"/>
    <property type="match status" value="1"/>
</dbReference>
<dbReference type="EMBL" id="DWVP01000006">
    <property type="protein sequence ID" value="HJC84643.1"/>
    <property type="molecule type" value="Genomic_DNA"/>
</dbReference>
<dbReference type="PANTHER" id="PTHR11264:SF0">
    <property type="entry name" value="URACIL-DNA GLYCOSYLASE"/>
    <property type="match status" value="1"/>
</dbReference>
<keyword evidence="6 8" id="KW-0378">Hydrolase</keyword>
<comment type="function">
    <text evidence="2 8">Excises uracil residues from the DNA which can arise as a result of misincorporation of dUMP residues by DNA polymerase or due to deamination of cytosine.</text>
</comment>
<reference evidence="11" key="2">
    <citation type="submission" date="2021-04" db="EMBL/GenBank/DDBJ databases">
        <authorList>
            <person name="Gilroy R."/>
        </authorList>
    </citation>
    <scope>NUCLEOTIDE SEQUENCE</scope>
    <source>
        <strain evidence="11">ChiHjej13B12-4958</strain>
    </source>
</reference>
<organism evidence="11 12">
    <name type="scientific">Candidatus Corynebacterium faecigallinarum</name>
    <dbReference type="NCBI Taxonomy" id="2838528"/>
    <lineage>
        <taxon>Bacteria</taxon>
        <taxon>Bacillati</taxon>
        <taxon>Actinomycetota</taxon>
        <taxon>Actinomycetes</taxon>
        <taxon>Mycobacteriales</taxon>
        <taxon>Corynebacteriaceae</taxon>
        <taxon>Corynebacterium</taxon>
    </lineage>
</organism>
<accession>A0A9D2TPE4</accession>
<dbReference type="SMART" id="SM00986">
    <property type="entry name" value="UDG"/>
    <property type="match status" value="1"/>
</dbReference>
<reference evidence="11" key="1">
    <citation type="journal article" date="2021" name="PeerJ">
        <title>Extensive microbial diversity within the chicken gut microbiome revealed by metagenomics and culture.</title>
        <authorList>
            <person name="Gilroy R."/>
            <person name="Ravi A."/>
            <person name="Getino M."/>
            <person name="Pursley I."/>
            <person name="Horton D.L."/>
            <person name="Alikhan N.F."/>
            <person name="Baker D."/>
            <person name="Gharbi K."/>
            <person name="Hall N."/>
            <person name="Watson M."/>
            <person name="Adriaenssens E.M."/>
            <person name="Foster-Nyarko E."/>
            <person name="Jarju S."/>
            <person name="Secka A."/>
            <person name="Antonio M."/>
            <person name="Oren A."/>
            <person name="Chaudhuri R.R."/>
            <person name="La Ragione R."/>
            <person name="Hildebrand F."/>
            <person name="Pallen M.J."/>
        </authorList>
    </citation>
    <scope>NUCLEOTIDE SEQUENCE</scope>
    <source>
        <strain evidence="11">ChiHjej13B12-4958</strain>
    </source>
</reference>
<dbReference type="Pfam" id="PF03167">
    <property type="entry name" value="UDG"/>
    <property type="match status" value="1"/>
</dbReference>
<evidence type="ECO:0000256" key="5">
    <source>
        <dbReference type="ARBA" id="ARBA00022763"/>
    </source>
</evidence>
<dbReference type="CDD" id="cd10027">
    <property type="entry name" value="UDG-F1-like"/>
    <property type="match status" value="1"/>
</dbReference>
<dbReference type="PANTHER" id="PTHR11264">
    <property type="entry name" value="URACIL-DNA GLYCOSYLASE"/>
    <property type="match status" value="1"/>
</dbReference>
<keyword evidence="8" id="KW-0963">Cytoplasm</keyword>
<evidence type="ECO:0000256" key="1">
    <source>
        <dbReference type="ARBA" id="ARBA00001400"/>
    </source>
</evidence>
<dbReference type="Proteomes" id="UP000823858">
    <property type="component" value="Unassembled WGS sequence"/>
</dbReference>
<evidence type="ECO:0000256" key="6">
    <source>
        <dbReference type="ARBA" id="ARBA00022801"/>
    </source>
</evidence>
<evidence type="ECO:0000259" key="10">
    <source>
        <dbReference type="SMART" id="SM00986"/>
    </source>
</evidence>
<feature type="domain" description="Uracil-DNA glycosylase-like" evidence="10">
    <location>
        <begin position="55"/>
        <end position="212"/>
    </location>
</feature>
<evidence type="ECO:0000256" key="3">
    <source>
        <dbReference type="ARBA" id="ARBA00008184"/>
    </source>
</evidence>
<dbReference type="HAMAP" id="MF_00148">
    <property type="entry name" value="UDG"/>
    <property type="match status" value="1"/>
</dbReference>
<dbReference type="AlphaFoldDB" id="A0A9D2TPE4"/>
<dbReference type="GO" id="GO:0005737">
    <property type="term" value="C:cytoplasm"/>
    <property type="evidence" value="ECO:0007669"/>
    <property type="project" value="UniProtKB-SubCell"/>
</dbReference>
<feature type="active site" description="Proton acceptor" evidence="8 9">
    <location>
        <position position="70"/>
    </location>
</feature>
<evidence type="ECO:0000313" key="11">
    <source>
        <dbReference type="EMBL" id="HJC84643.1"/>
    </source>
</evidence>
<dbReference type="SMART" id="SM00987">
    <property type="entry name" value="UreE_C"/>
    <property type="match status" value="1"/>
</dbReference>
<dbReference type="PROSITE" id="PS00130">
    <property type="entry name" value="U_DNA_GLYCOSYLASE"/>
    <property type="match status" value="1"/>
</dbReference>
<name>A0A9D2TPE4_9CORY</name>
<dbReference type="EC" id="3.2.2.27" evidence="4 8"/>
<dbReference type="InterPro" id="IPR036895">
    <property type="entry name" value="Uracil-DNA_glycosylase-like_sf"/>
</dbReference>
<proteinExistence type="inferred from homology"/>
<gene>
    <name evidence="8" type="primary">ung</name>
    <name evidence="11" type="ORF">H9751_03680</name>
</gene>
<keyword evidence="5 8" id="KW-0227">DNA damage</keyword>
<comment type="catalytic activity">
    <reaction evidence="1 8">
        <text>Hydrolyzes single-stranded DNA or mismatched double-stranded DNA and polynucleotides, releasing free uracil.</text>
        <dbReference type="EC" id="3.2.2.27"/>
    </reaction>
</comment>
<dbReference type="NCBIfam" id="NF003588">
    <property type="entry name" value="PRK05254.1-1"/>
    <property type="match status" value="1"/>
</dbReference>
<comment type="caution">
    <text evidence="11">The sequence shown here is derived from an EMBL/GenBank/DDBJ whole genome shotgun (WGS) entry which is preliminary data.</text>
</comment>
<comment type="subcellular location">
    <subcellularLocation>
        <location evidence="8">Cytoplasm</location>
    </subcellularLocation>
</comment>
<dbReference type="GO" id="GO:0004844">
    <property type="term" value="F:uracil DNA N-glycosylase activity"/>
    <property type="evidence" value="ECO:0007669"/>
    <property type="project" value="UniProtKB-UniRule"/>
</dbReference>
<dbReference type="GO" id="GO:0097510">
    <property type="term" value="P:base-excision repair, AP site formation via deaminated base removal"/>
    <property type="evidence" value="ECO:0007669"/>
    <property type="project" value="TreeGrafter"/>
</dbReference>
<protein>
    <recommendedName>
        <fullName evidence="4 8">Uracil-DNA glycosylase</fullName>
        <shortName evidence="8">UDG</shortName>
        <ecNumber evidence="4 8">3.2.2.27</ecNumber>
    </recommendedName>
</protein>
<evidence type="ECO:0000256" key="9">
    <source>
        <dbReference type="PROSITE-ProRule" id="PRU10072"/>
    </source>
</evidence>
<keyword evidence="7 8" id="KW-0234">DNA repair</keyword>